<dbReference type="InterPro" id="IPR002035">
    <property type="entry name" value="VWF_A"/>
</dbReference>
<comment type="caution">
    <text evidence="2">The sequence shown here is derived from an EMBL/GenBank/DDBJ whole genome shotgun (WGS) entry which is preliminary data.</text>
</comment>
<dbReference type="InterPro" id="IPR036465">
    <property type="entry name" value="vWFA_dom_sf"/>
</dbReference>
<evidence type="ECO:0000259" key="1">
    <source>
        <dbReference type="SMART" id="SM00327"/>
    </source>
</evidence>
<dbReference type="SUPFAM" id="SSF53300">
    <property type="entry name" value="vWA-like"/>
    <property type="match status" value="1"/>
</dbReference>
<dbReference type="PANTHER" id="PTHR39338">
    <property type="entry name" value="BLL5662 PROTEIN-RELATED"/>
    <property type="match status" value="1"/>
</dbReference>
<proteinExistence type="predicted"/>
<dbReference type="CDD" id="cd00198">
    <property type="entry name" value="vWFA"/>
    <property type="match status" value="1"/>
</dbReference>
<sequence>MTGADLPDTPRLWENIAHFARALRVAGLPAGPGQVVRAVEAVQAAGFTERADFYYTLQACFTNRPEHRAVFAQAFRLYWRDPRFLEHMMSLLLPAMRGVAEEHHARPGERRAAQALLEGVERRPPDMPPPPEVREIEASRTWSARERLKTLDFEQMTGEEQARALRMLKTLRLPVPPVLGRRTVPQLAGRLPDWRTTARASLRQGGEIRRFACRDRCRRPLDLVVLCDISGSMSSYARMVLHFVHAVASRPGPGWGKVQAFTFGTRLTNITRQMHARDADAALAAAGAEARDWDGGTRIASAIREFNRKWSRRVLAGGAVVVLITDGLDRDLPDILSREVERLRLSCRHLVWINPLLRWEGFAPKARGIKAILPHVDSFRPGHNLRAIEDLAHAIGQPRDAGVHARMMTLL</sequence>
<protein>
    <recommendedName>
        <fullName evidence="1">VWFA domain-containing protein</fullName>
    </recommendedName>
</protein>
<dbReference type="PIRSF" id="PIRSF010256">
    <property type="entry name" value="CoxE_vWa"/>
    <property type="match status" value="1"/>
</dbReference>
<dbReference type="InterPro" id="IPR011195">
    <property type="entry name" value="UCP010256"/>
</dbReference>
<dbReference type="Gene3D" id="3.40.50.410">
    <property type="entry name" value="von Willebrand factor, type A domain"/>
    <property type="match status" value="1"/>
</dbReference>
<dbReference type="RefSeq" id="WP_107891523.1">
    <property type="nucleotide sequence ID" value="NZ_NHSI01000057.1"/>
</dbReference>
<dbReference type="Pfam" id="PF05762">
    <property type="entry name" value="VWA_CoxE"/>
    <property type="match status" value="1"/>
</dbReference>
<evidence type="ECO:0000313" key="2">
    <source>
        <dbReference type="EMBL" id="PTN02705.1"/>
    </source>
</evidence>
<keyword evidence="3" id="KW-1185">Reference proteome</keyword>
<dbReference type="OrthoDB" id="9790469at2"/>
<evidence type="ECO:0000313" key="3">
    <source>
        <dbReference type="Proteomes" id="UP000243859"/>
    </source>
</evidence>
<accession>A0A2T5BTE7</accession>
<dbReference type="EMBL" id="QAAA01000005">
    <property type="protein sequence ID" value="PTN02705.1"/>
    <property type="molecule type" value="Genomic_DNA"/>
</dbReference>
<dbReference type="InterPro" id="IPR008912">
    <property type="entry name" value="Uncharacterised_CoxE"/>
</dbReference>
<gene>
    <name evidence="2" type="ORF">C8N32_10575</name>
</gene>
<reference evidence="2 3" key="1">
    <citation type="submission" date="2018-04" db="EMBL/GenBank/DDBJ databases">
        <title>Genomic Encyclopedia of Archaeal and Bacterial Type Strains, Phase II (KMG-II): from individual species to whole genera.</title>
        <authorList>
            <person name="Goeker M."/>
        </authorList>
    </citation>
    <scope>NUCLEOTIDE SEQUENCE [LARGE SCALE GENOMIC DNA]</scope>
    <source>
        <strain evidence="2 3">DSM 18064</strain>
    </source>
</reference>
<feature type="domain" description="VWFA" evidence="1">
    <location>
        <begin position="220"/>
        <end position="389"/>
    </location>
</feature>
<organism evidence="2 3">
    <name type="scientific">Rhodovulum imhoffii</name>
    <dbReference type="NCBI Taxonomy" id="365340"/>
    <lineage>
        <taxon>Bacteria</taxon>
        <taxon>Pseudomonadati</taxon>
        <taxon>Pseudomonadota</taxon>
        <taxon>Alphaproteobacteria</taxon>
        <taxon>Rhodobacterales</taxon>
        <taxon>Paracoccaceae</taxon>
        <taxon>Rhodovulum</taxon>
    </lineage>
</organism>
<name>A0A2T5BTE7_9RHOB</name>
<dbReference type="Proteomes" id="UP000243859">
    <property type="component" value="Unassembled WGS sequence"/>
</dbReference>
<dbReference type="PANTHER" id="PTHR39338:SF6">
    <property type="entry name" value="BLL5662 PROTEIN"/>
    <property type="match status" value="1"/>
</dbReference>
<dbReference type="AlphaFoldDB" id="A0A2T5BTE7"/>
<dbReference type="SMART" id="SM00327">
    <property type="entry name" value="VWA"/>
    <property type="match status" value="1"/>
</dbReference>